<evidence type="ECO:0000313" key="4">
    <source>
        <dbReference type="Proteomes" id="UP000472971"/>
    </source>
</evidence>
<evidence type="ECO:0000313" key="3">
    <source>
        <dbReference type="EMBL" id="NEY80543.1"/>
    </source>
</evidence>
<protein>
    <recommendedName>
        <fullName evidence="6">MFS transporter</fullName>
    </recommendedName>
</protein>
<feature type="transmembrane region" description="Helical" evidence="1">
    <location>
        <begin position="152"/>
        <end position="169"/>
    </location>
</feature>
<feature type="transmembrane region" description="Helical" evidence="1">
    <location>
        <begin position="127"/>
        <end position="146"/>
    </location>
</feature>
<keyword evidence="1" id="KW-0812">Transmembrane</keyword>
<organism evidence="3 4">
    <name type="scientific">Bacillus aquiflavi</name>
    <dbReference type="NCBI Taxonomy" id="2672567"/>
    <lineage>
        <taxon>Bacteria</taxon>
        <taxon>Bacillati</taxon>
        <taxon>Bacillota</taxon>
        <taxon>Bacilli</taxon>
        <taxon>Bacillales</taxon>
        <taxon>Bacillaceae</taxon>
        <taxon>Bacillus</taxon>
    </lineage>
</organism>
<feature type="transmembrane region" description="Helical" evidence="1">
    <location>
        <begin position="7"/>
        <end position="24"/>
    </location>
</feature>
<reference evidence="2 5" key="2">
    <citation type="submission" date="2020-07" db="EMBL/GenBank/DDBJ databases">
        <authorList>
            <person name="Feng H."/>
        </authorList>
    </citation>
    <scope>NUCLEOTIDE SEQUENCE [LARGE SCALE GENOMIC DNA]</scope>
    <source>
        <strain evidence="5">s-12</strain>
        <strain evidence="2">S-12</strain>
    </source>
</reference>
<dbReference type="EMBL" id="JACEIO010000004">
    <property type="protein sequence ID" value="MBA4536170.1"/>
    <property type="molecule type" value="Genomic_DNA"/>
</dbReference>
<feature type="transmembrane region" description="Helical" evidence="1">
    <location>
        <begin position="88"/>
        <end position="107"/>
    </location>
</feature>
<keyword evidence="4" id="KW-1185">Reference proteome</keyword>
<dbReference type="Proteomes" id="UP000472971">
    <property type="component" value="Unassembled WGS sequence"/>
</dbReference>
<comment type="caution">
    <text evidence="3">The sequence shown here is derived from an EMBL/GenBank/DDBJ whole genome shotgun (WGS) entry which is preliminary data.</text>
</comment>
<feature type="transmembrane region" description="Helical" evidence="1">
    <location>
        <begin position="259"/>
        <end position="277"/>
    </location>
</feature>
<evidence type="ECO:0008006" key="6">
    <source>
        <dbReference type="Google" id="ProtNLM"/>
    </source>
</evidence>
<accession>A0A6B3VXT3</accession>
<dbReference type="RefSeq" id="WP_163240037.1">
    <property type="nucleotide sequence ID" value="NZ_JAAIWN010000004.1"/>
</dbReference>
<dbReference type="AlphaFoldDB" id="A0A6B3VXT3"/>
<keyword evidence="1" id="KW-0472">Membrane</keyword>
<name>A0A6B3VXT3_9BACI</name>
<evidence type="ECO:0000313" key="5">
    <source>
        <dbReference type="Proteomes" id="UP000570010"/>
    </source>
</evidence>
<dbReference type="Proteomes" id="UP000570010">
    <property type="component" value="Unassembled WGS sequence"/>
</dbReference>
<sequence length="367" mass="42696">MKFKWLYIYYLVCILTKGLAYSYATTKIILLSEINIFLILLLSLVVEFIVFIEVSYLKIISNASIKSISFGGSFLLLLLIIVEFNNDVVHLIVHFTFITFLFSNLLLKLESNILNTSNNYKMGLTNITVLNNLSKLLGFSMGAIFYNLSIEAFALFIIFILLFSSLFKIPNKNLKEKENEVFELDYIKKNKLADKQYLLILALLGSITVYWIPVFVDVLEKENLLRYSFIIFLLPGIFSISFLSIIKKKPQFLLKKYDLYFYFVFLLVFFVSFYFNFIFLSFFLINLIFILSISISIDIRAVFLKLNSHADKKYLLQLFKVTPSFMIFAFTLLSFSTKHTPEITLGLNALAVLIYSVKKEKAHEHEY</sequence>
<feature type="transmembrane region" description="Helical" evidence="1">
    <location>
        <begin position="197"/>
        <end position="215"/>
    </location>
</feature>
<evidence type="ECO:0000313" key="2">
    <source>
        <dbReference type="EMBL" id="MBA4536170.1"/>
    </source>
</evidence>
<feature type="transmembrane region" description="Helical" evidence="1">
    <location>
        <begin position="283"/>
        <end position="303"/>
    </location>
</feature>
<reference evidence="3 4" key="1">
    <citation type="submission" date="2020-02" db="EMBL/GenBank/DDBJ databases">
        <title>Bacillus aquiflavi sp. nov., isolated from yellow water of strong flavor Chinese baijiu in Yibin region of China.</title>
        <authorList>
            <person name="Xie J."/>
        </authorList>
    </citation>
    <scope>NUCLEOTIDE SEQUENCE [LARGE SCALE GENOMIC DNA]</scope>
    <source>
        <strain evidence="3 4">3H-10</strain>
    </source>
</reference>
<feature type="transmembrane region" description="Helical" evidence="1">
    <location>
        <begin position="63"/>
        <end position="82"/>
    </location>
</feature>
<gene>
    <name evidence="3" type="ORF">G4D64_03190</name>
    <name evidence="2" type="ORF">H1Z61_03195</name>
</gene>
<keyword evidence="1" id="KW-1133">Transmembrane helix</keyword>
<evidence type="ECO:0000256" key="1">
    <source>
        <dbReference type="SAM" id="Phobius"/>
    </source>
</evidence>
<proteinExistence type="predicted"/>
<feature type="transmembrane region" description="Helical" evidence="1">
    <location>
        <begin position="227"/>
        <end position="247"/>
    </location>
</feature>
<dbReference type="EMBL" id="JAAIWN010000004">
    <property type="protein sequence ID" value="NEY80543.1"/>
    <property type="molecule type" value="Genomic_DNA"/>
</dbReference>
<feature type="transmembrane region" description="Helical" evidence="1">
    <location>
        <begin position="36"/>
        <end position="56"/>
    </location>
</feature>